<feature type="coiled-coil region" evidence="5">
    <location>
        <begin position="319"/>
        <end position="413"/>
    </location>
</feature>
<evidence type="ECO:0000313" key="7">
    <source>
        <dbReference type="Proteomes" id="UP000770717"/>
    </source>
</evidence>
<evidence type="ECO:0000256" key="4">
    <source>
        <dbReference type="ARBA" id="ARBA00023212"/>
    </source>
</evidence>
<protein>
    <recommendedName>
        <fullName evidence="8">Leucine rich repeat containing 45</fullName>
    </recommendedName>
</protein>
<evidence type="ECO:0000256" key="3">
    <source>
        <dbReference type="ARBA" id="ARBA00023054"/>
    </source>
</evidence>
<dbReference type="InterPro" id="IPR052116">
    <property type="entry name" value="Centro_Cilium_Assembly"/>
</dbReference>
<evidence type="ECO:0000313" key="6">
    <source>
        <dbReference type="EMBL" id="KAG9473589.1"/>
    </source>
</evidence>
<comment type="caution">
    <text evidence="6">The sequence shown here is derived from an EMBL/GenBank/DDBJ whole genome shotgun (WGS) entry which is preliminary data.</text>
</comment>
<accession>A0A8J6EQN1</accession>
<dbReference type="Proteomes" id="UP000770717">
    <property type="component" value="Unassembled WGS sequence"/>
</dbReference>
<keyword evidence="7" id="KW-1185">Reference proteome</keyword>
<evidence type="ECO:0000256" key="1">
    <source>
        <dbReference type="ARBA" id="ARBA00004300"/>
    </source>
</evidence>
<dbReference type="SUPFAM" id="SSF52047">
    <property type="entry name" value="RNI-like"/>
    <property type="match status" value="1"/>
</dbReference>
<dbReference type="InterPro" id="IPR032675">
    <property type="entry name" value="LRR_dom_sf"/>
</dbReference>
<organism evidence="6 7">
    <name type="scientific">Eleutherodactylus coqui</name>
    <name type="common">Puerto Rican coqui</name>
    <dbReference type="NCBI Taxonomy" id="57060"/>
    <lineage>
        <taxon>Eukaryota</taxon>
        <taxon>Metazoa</taxon>
        <taxon>Chordata</taxon>
        <taxon>Craniata</taxon>
        <taxon>Vertebrata</taxon>
        <taxon>Euteleostomi</taxon>
        <taxon>Amphibia</taxon>
        <taxon>Batrachia</taxon>
        <taxon>Anura</taxon>
        <taxon>Neobatrachia</taxon>
        <taxon>Hyloidea</taxon>
        <taxon>Eleutherodactylidae</taxon>
        <taxon>Eleutherodactylinae</taxon>
        <taxon>Eleutherodactylus</taxon>
        <taxon>Eleutherodactylus</taxon>
    </lineage>
</organism>
<evidence type="ECO:0000256" key="2">
    <source>
        <dbReference type="ARBA" id="ARBA00022490"/>
    </source>
</evidence>
<keyword evidence="2" id="KW-0963">Cytoplasm</keyword>
<evidence type="ECO:0008006" key="8">
    <source>
        <dbReference type="Google" id="ProtNLM"/>
    </source>
</evidence>
<keyword evidence="4" id="KW-0206">Cytoskeleton</keyword>
<comment type="subcellular location">
    <subcellularLocation>
        <location evidence="1">Cytoplasm</location>
        <location evidence="1">Cytoskeleton</location>
        <location evidence="1">Microtubule organizing center</location>
        <location evidence="1">Centrosome</location>
    </subcellularLocation>
</comment>
<evidence type="ECO:0000256" key="5">
    <source>
        <dbReference type="SAM" id="Coils"/>
    </source>
</evidence>
<dbReference type="SMART" id="SM00368">
    <property type="entry name" value="LRR_RI"/>
    <property type="match status" value="3"/>
</dbReference>
<sequence>MDELKRLYIKLCQEKGSDPQEAVLKELQRGKESSGKGRLDLSTHNLSVESCQVLGLLLQNDVTSSHVALSDCMLSEAGLKHILQGLRNNAVVKYLDLKGNNLRGDGAEALGKLLRHNTSIISLTLEWNNLGMWEDGFSLLCDGLGCNQTLQRLDLRNNQINHKGAEELSTALKQNLTLRELDLRWNNIGLLGGRALLDCLQSNKAIMKMELSGNNIPSDILKAIEQAIDHNLDRQTVKMETASRRQILTKEVQNLKQEKNKQFLDLMGTIDKQREEMSRTTRLHMTDAALALSQQKVQDLGAILTQTKRDGSNMRELHVKELMKEKEESGMREAKLRQELGAANEKVLLYRSKADELEKRCKMQQEQLFDLKQELTNTSADLKLRAVQAEERLESEKRRFRQSQDEASVLRQKEVEHMTRHMEDNEKVMQERMQRLEATKLGLEEVR</sequence>
<dbReference type="InterPro" id="IPR001611">
    <property type="entry name" value="Leu-rich_rpt"/>
</dbReference>
<dbReference type="Gene3D" id="3.80.10.10">
    <property type="entry name" value="Ribonuclease Inhibitor"/>
    <property type="match status" value="2"/>
</dbReference>
<dbReference type="Pfam" id="PF13516">
    <property type="entry name" value="LRR_6"/>
    <property type="match status" value="3"/>
</dbReference>
<reference evidence="6" key="1">
    <citation type="thesis" date="2020" institute="ProQuest LLC" country="789 East Eisenhower Parkway, Ann Arbor, MI, USA">
        <title>Comparative Genomics and Chromosome Evolution.</title>
        <authorList>
            <person name="Mudd A.B."/>
        </authorList>
    </citation>
    <scope>NUCLEOTIDE SEQUENCE</scope>
    <source>
        <strain evidence="6">HN-11 Male</strain>
        <tissue evidence="6">Kidney and liver</tissue>
    </source>
</reference>
<keyword evidence="3 5" id="KW-0175">Coiled coil</keyword>
<proteinExistence type="predicted"/>
<dbReference type="OrthoDB" id="8436363at2759"/>
<dbReference type="GO" id="GO:0005813">
    <property type="term" value="C:centrosome"/>
    <property type="evidence" value="ECO:0007669"/>
    <property type="project" value="UniProtKB-SubCell"/>
</dbReference>
<dbReference type="GO" id="GO:0005886">
    <property type="term" value="C:plasma membrane"/>
    <property type="evidence" value="ECO:0007669"/>
    <property type="project" value="TreeGrafter"/>
</dbReference>
<dbReference type="PANTHER" id="PTHR23170">
    <property type="entry name" value="NY-REN-58 ANTIGEN"/>
    <property type="match status" value="1"/>
</dbReference>
<dbReference type="EMBL" id="WNTK01000013">
    <property type="protein sequence ID" value="KAG9473589.1"/>
    <property type="molecule type" value="Genomic_DNA"/>
</dbReference>
<gene>
    <name evidence="6" type="ORF">GDO78_004077</name>
</gene>
<name>A0A8J6EQN1_ELECQ</name>
<dbReference type="PANTHER" id="PTHR23170:SF3">
    <property type="entry name" value="LEUCINE-RICH REPEAT-CONTAINING PROTEIN 45"/>
    <property type="match status" value="1"/>
</dbReference>
<dbReference type="AlphaFoldDB" id="A0A8J6EQN1"/>